<protein>
    <recommendedName>
        <fullName evidence="3">DUF4276 family protein</fullName>
    </recommendedName>
</protein>
<organism evidence="1 2">
    <name type="scientific">Candidatus Methylobacter oryzae</name>
    <dbReference type="NCBI Taxonomy" id="2497749"/>
    <lineage>
        <taxon>Bacteria</taxon>
        <taxon>Pseudomonadati</taxon>
        <taxon>Pseudomonadota</taxon>
        <taxon>Gammaproteobacteria</taxon>
        <taxon>Methylococcales</taxon>
        <taxon>Methylococcaceae</taxon>
        <taxon>Methylobacter</taxon>
    </lineage>
</organism>
<accession>A0ABY3C8G5</accession>
<sequence>MAINLNGYRITVLCEDIAQYDFICAYAKLLGADNKITKLPAYNNDTVLKLYAKAVSSYRKYATQNIILIAMIDADEKTVNERLRSFDRVLDEEKYRLNQPTRLPNEKILLFVPIRNIESWFYYVDKGNTNGETLKGSDGKLISYKNQYANKDVSVFAKKLKEEICVNSLPENAPSSLHHACNELKRLNN</sequence>
<reference evidence="1 2" key="1">
    <citation type="journal article" date="2019" name="Antonie Van Leeuwenhoek">
        <title>Description of 'Ca. Methylobacter oryzae' KRF1, a novel species from the environmentally important Methylobacter clade 2.</title>
        <authorList>
            <person name="Khatri K."/>
            <person name="Mohite J.A."/>
            <person name="Pandit P.S."/>
            <person name="Bahulikar R."/>
            <person name="Rahalkar M.C."/>
        </authorList>
    </citation>
    <scope>NUCLEOTIDE SEQUENCE [LARGE SCALE GENOMIC DNA]</scope>
    <source>
        <strain evidence="1 2">KRF1</strain>
    </source>
</reference>
<keyword evidence="2" id="KW-1185">Reference proteome</keyword>
<evidence type="ECO:0000313" key="2">
    <source>
        <dbReference type="Proteomes" id="UP000733744"/>
    </source>
</evidence>
<evidence type="ECO:0000313" key="1">
    <source>
        <dbReference type="EMBL" id="TRW92889.1"/>
    </source>
</evidence>
<gene>
    <name evidence="1" type="ORF">EKO24_014110</name>
</gene>
<dbReference type="EMBL" id="RYFG02000105">
    <property type="protein sequence ID" value="TRW92889.1"/>
    <property type="molecule type" value="Genomic_DNA"/>
</dbReference>
<name>A0ABY3C8G5_9GAMM</name>
<proteinExistence type="predicted"/>
<evidence type="ECO:0008006" key="3">
    <source>
        <dbReference type="Google" id="ProtNLM"/>
    </source>
</evidence>
<dbReference type="Proteomes" id="UP000733744">
    <property type="component" value="Unassembled WGS sequence"/>
</dbReference>
<dbReference type="RefSeq" id="WP_127028560.1">
    <property type="nucleotide sequence ID" value="NZ_RYFG02000105.1"/>
</dbReference>
<comment type="caution">
    <text evidence="1">The sequence shown here is derived from an EMBL/GenBank/DDBJ whole genome shotgun (WGS) entry which is preliminary data.</text>
</comment>